<dbReference type="InterPro" id="IPR007235">
    <property type="entry name" value="Glyco_trans_28_C"/>
</dbReference>
<keyword evidence="8 10" id="KW-0131">Cell cycle</keyword>
<evidence type="ECO:0000313" key="13">
    <source>
        <dbReference type="EMBL" id="MBD8499343.1"/>
    </source>
</evidence>
<comment type="pathway">
    <text evidence="10">Cell wall biogenesis; peptidoglycan biosynthesis.</text>
</comment>
<organism evidence="13 14">
    <name type="scientific">Paenibacillus arenosi</name>
    <dbReference type="NCBI Taxonomy" id="2774142"/>
    <lineage>
        <taxon>Bacteria</taxon>
        <taxon>Bacillati</taxon>
        <taxon>Bacillota</taxon>
        <taxon>Bacilli</taxon>
        <taxon>Bacillales</taxon>
        <taxon>Paenibacillaceae</taxon>
        <taxon>Paenibacillus</taxon>
    </lineage>
</organism>
<evidence type="ECO:0000256" key="5">
    <source>
        <dbReference type="ARBA" id="ARBA00022960"/>
    </source>
</evidence>
<evidence type="ECO:0000256" key="2">
    <source>
        <dbReference type="ARBA" id="ARBA00022618"/>
    </source>
</evidence>
<keyword evidence="1 10" id="KW-1003">Cell membrane</keyword>
<keyword evidence="3 10" id="KW-0328">Glycosyltransferase</keyword>
<evidence type="ECO:0000256" key="9">
    <source>
        <dbReference type="ARBA" id="ARBA00023316"/>
    </source>
</evidence>
<comment type="similarity">
    <text evidence="10">Belongs to the glycosyltransferase 28 family. MurG subfamily.</text>
</comment>
<evidence type="ECO:0000256" key="3">
    <source>
        <dbReference type="ARBA" id="ARBA00022676"/>
    </source>
</evidence>
<evidence type="ECO:0000256" key="7">
    <source>
        <dbReference type="ARBA" id="ARBA00023136"/>
    </source>
</evidence>
<dbReference type="SUPFAM" id="SSF53756">
    <property type="entry name" value="UDP-Glycosyltransferase/glycogen phosphorylase"/>
    <property type="match status" value="1"/>
</dbReference>
<dbReference type="InterPro" id="IPR004276">
    <property type="entry name" value="GlycoTrans_28_N"/>
</dbReference>
<gene>
    <name evidence="10" type="primary">murG</name>
    <name evidence="13" type="ORF">IFO66_13685</name>
</gene>
<evidence type="ECO:0000259" key="12">
    <source>
        <dbReference type="Pfam" id="PF04101"/>
    </source>
</evidence>
<comment type="subcellular location">
    <subcellularLocation>
        <location evidence="10">Cell membrane</location>
        <topology evidence="10">Peripheral membrane protein</topology>
        <orientation evidence="10">Cytoplasmic side</orientation>
    </subcellularLocation>
</comment>
<dbReference type="Pfam" id="PF03033">
    <property type="entry name" value="Glyco_transf_28"/>
    <property type="match status" value="1"/>
</dbReference>
<accession>A0ABR9B074</accession>
<feature type="domain" description="Glycosyltransferase family 28 N-terminal" evidence="11">
    <location>
        <begin position="6"/>
        <end position="143"/>
    </location>
</feature>
<keyword evidence="6 10" id="KW-0573">Peptidoglycan synthesis</keyword>
<dbReference type="CDD" id="cd03785">
    <property type="entry name" value="GT28_MurG"/>
    <property type="match status" value="1"/>
</dbReference>
<keyword evidence="9 10" id="KW-0961">Cell wall biogenesis/degradation</keyword>
<keyword evidence="5 10" id="KW-0133">Cell shape</keyword>
<feature type="binding site" evidence="10">
    <location>
        <begin position="13"/>
        <end position="15"/>
    </location>
    <ligand>
        <name>UDP-N-acetyl-alpha-D-glucosamine</name>
        <dbReference type="ChEBI" id="CHEBI:57705"/>
    </ligand>
</feature>
<name>A0ABR9B074_9BACL</name>
<dbReference type="NCBIfam" id="NF009102">
    <property type="entry name" value="PRK12446.1"/>
    <property type="match status" value="1"/>
</dbReference>
<keyword evidence="4 10" id="KW-0808">Transferase</keyword>
<dbReference type="PANTHER" id="PTHR21015:SF27">
    <property type="entry name" value="UDP-N-ACETYLGLUCOSAMINE--N-ACETYLMURAMYL-(PENTAPEPTIDE) PYROPHOSPHORYL-UNDECAPRENOL N-ACETYLGLUCOSAMINE TRANSFERASE"/>
    <property type="match status" value="1"/>
</dbReference>
<feature type="binding site" evidence="10">
    <location>
        <position position="291"/>
    </location>
    <ligand>
        <name>UDP-N-acetyl-alpha-D-glucosamine</name>
        <dbReference type="ChEBI" id="CHEBI:57705"/>
    </ligand>
</feature>
<protein>
    <recommendedName>
        <fullName evidence="10">UDP-N-acetylglucosamine--N-acetylmuramyl-(pentapeptide) pyrophosphoryl-undecaprenol N-acetylglucosamine transferase</fullName>
        <ecNumber evidence="10">2.4.1.227</ecNumber>
    </recommendedName>
    <alternativeName>
        <fullName evidence="10">Undecaprenyl-PP-MurNAc-pentapeptide-UDPGlcNAc GlcNAc transferase</fullName>
    </alternativeName>
</protein>
<dbReference type="HAMAP" id="MF_00033">
    <property type="entry name" value="MurG"/>
    <property type="match status" value="1"/>
</dbReference>
<comment type="caution">
    <text evidence="13">The sequence shown here is derived from an EMBL/GenBank/DDBJ whole genome shotgun (WGS) entry which is preliminary data.</text>
</comment>
<evidence type="ECO:0000256" key="10">
    <source>
        <dbReference type="HAMAP-Rule" id="MF_00033"/>
    </source>
</evidence>
<sequence length="357" mass="39880">MKRKRILFTGGGTAGHVTANTVLLPKFAAKGCELHYVGSEHGIERKMISQYEDVTYHCISTGKLRRYMSWSNLTDMFNVLKGIIQAYFIVGKVKPDILFSKGGFVSVPVVIGARLRRVPIVIFEPDVNLGLANRISYALCTKMCTTFEETATQYPSNKTVHVGAIVKEELQHVSAERGRAACAFTKDKPILLVVGGSQGAQRINDIVRSTLPYVLLHFQVVHICGAGKLDAMINHDDYKQFEFVGQLYPDLVAMADVVVSRAGSNTIHELLALRKPMLLIPHTVGGTKTGQLINAQYFCNKGYATMLRQEEMTEEQFVRVVLDVYEQREYYIEAMKKSVTNQAVDKVITLIDDVLQQ</sequence>
<comment type="caution">
    <text evidence="10">Lacks conserved residue(s) required for the propagation of feature annotation.</text>
</comment>
<evidence type="ECO:0000256" key="4">
    <source>
        <dbReference type="ARBA" id="ARBA00022679"/>
    </source>
</evidence>
<keyword evidence="7 10" id="KW-0472">Membrane</keyword>
<dbReference type="EMBL" id="JACYTN010000010">
    <property type="protein sequence ID" value="MBD8499343.1"/>
    <property type="molecule type" value="Genomic_DNA"/>
</dbReference>
<dbReference type="Gene3D" id="3.40.50.2000">
    <property type="entry name" value="Glycogen Phosphorylase B"/>
    <property type="match status" value="2"/>
</dbReference>
<evidence type="ECO:0000313" key="14">
    <source>
        <dbReference type="Proteomes" id="UP000634529"/>
    </source>
</evidence>
<dbReference type="PANTHER" id="PTHR21015">
    <property type="entry name" value="UDP-N-ACETYLGLUCOSAMINE--N-ACETYLMURAMYL-(PENTAPEPTIDE) PYROPHOSPHORYL-UNDECAPRENOL N-ACETYLGLUCOSAMINE TRANSFERASE 1"/>
    <property type="match status" value="1"/>
</dbReference>
<reference evidence="13 14" key="1">
    <citation type="submission" date="2020-09" db="EMBL/GenBank/DDBJ databases">
        <title>Paenibacillus sp. CAU 1523 isolated from sand of Haeundae Beach.</title>
        <authorList>
            <person name="Kim W."/>
        </authorList>
    </citation>
    <scope>NUCLEOTIDE SEQUENCE [LARGE SCALE GENOMIC DNA]</scope>
    <source>
        <strain evidence="13 14">CAU 1523</strain>
    </source>
</reference>
<dbReference type="EC" id="2.4.1.227" evidence="10"/>
<dbReference type="Pfam" id="PF04101">
    <property type="entry name" value="Glyco_tran_28_C"/>
    <property type="match status" value="1"/>
</dbReference>
<evidence type="ECO:0000256" key="1">
    <source>
        <dbReference type="ARBA" id="ARBA00022475"/>
    </source>
</evidence>
<keyword evidence="14" id="KW-1185">Reference proteome</keyword>
<evidence type="ECO:0000256" key="6">
    <source>
        <dbReference type="ARBA" id="ARBA00022984"/>
    </source>
</evidence>
<proteinExistence type="inferred from homology"/>
<feature type="domain" description="Glycosyl transferase family 28 C-terminal" evidence="12">
    <location>
        <begin position="191"/>
        <end position="344"/>
    </location>
</feature>
<dbReference type="Proteomes" id="UP000634529">
    <property type="component" value="Unassembled WGS sequence"/>
</dbReference>
<keyword evidence="2 10" id="KW-0132">Cell division</keyword>
<evidence type="ECO:0000259" key="11">
    <source>
        <dbReference type="Pfam" id="PF03033"/>
    </source>
</evidence>
<dbReference type="InterPro" id="IPR006009">
    <property type="entry name" value="GlcNAc_MurG"/>
</dbReference>
<comment type="catalytic activity">
    <reaction evidence="10">
        <text>di-trans,octa-cis-undecaprenyl diphospho-N-acetyl-alpha-D-muramoyl-L-alanyl-D-glutamyl-meso-2,6-diaminopimeloyl-D-alanyl-D-alanine + UDP-N-acetyl-alpha-D-glucosamine = di-trans,octa-cis-undecaprenyl diphospho-[N-acetyl-alpha-D-glucosaminyl-(1-&gt;4)]-N-acetyl-alpha-D-muramoyl-L-alanyl-D-glutamyl-meso-2,6-diaminopimeloyl-D-alanyl-D-alanine + UDP + H(+)</text>
        <dbReference type="Rhea" id="RHEA:31227"/>
        <dbReference type="ChEBI" id="CHEBI:15378"/>
        <dbReference type="ChEBI" id="CHEBI:57705"/>
        <dbReference type="ChEBI" id="CHEBI:58223"/>
        <dbReference type="ChEBI" id="CHEBI:61387"/>
        <dbReference type="ChEBI" id="CHEBI:61388"/>
        <dbReference type="EC" id="2.4.1.227"/>
    </reaction>
</comment>
<dbReference type="RefSeq" id="WP_192025688.1">
    <property type="nucleotide sequence ID" value="NZ_JACYTN010000010.1"/>
</dbReference>
<feature type="binding site" evidence="10">
    <location>
        <position position="197"/>
    </location>
    <ligand>
        <name>UDP-N-acetyl-alpha-D-glucosamine</name>
        <dbReference type="ChEBI" id="CHEBI:57705"/>
    </ligand>
</feature>
<evidence type="ECO:0000256" key="8">
    <source>
        <dbReference type="ARBA" id="ARBA00023306"/>
    </source>
</evidence>
<comment type="function">
    <text evidence="10">Cell wall formation. Catalyzes the transfer of a GlcNAc subunit on undecaprenyl-pyrophosphoryl-MurNAc-pentapeptide (lipid intermediate I) to form undecaprenyl-pyrophosphoryl-MurNAc-(pentapeptide)GlcNAc (lipid intermediate II).</text>
</comment>